<dbReference type="AlphaFoldDB" id="A0A9Q0G7I8"/>
<comment type="caution">
    <text evidence="2">The sequence shown here is derived from an EMBL/GenBank/DDBJ whole genome shotgun (WGS) entry which is preliminary data.</text>
</comment>
<dbReference type="OrthoDB" id="861279at2759"/>
<gene>
    <name evidence="2" type="ORF">Tsubulata_032986</name>
</gene>
<keyword evidence="3" id="KW-1185">Reference proteome</keyword>
<evidence type="ECO:0000313" key="2">
    <source>
        <dbReference type="EMBL" id="KAJ4844586.1"/>
    </source>
</evidence>
<accession>A0A9Q0G7I8</accession>
<dbReference type="PANTHER" id="PTHR34427">
    <property type="entry name" value="DUF4283 DOMAIN PROTEIN"/>
    <property type="match status" value="1"/>
</dbReference>
<proteinExistence type="predicted"/>
<feature type="compositionally biased region" description="Polar residues" evidence="1">
    <location>
        <begin position="222"/>
        <end position="232"/>
    </location>
</feature>
<dbReference type="PANTHER" id="PTHR34427:SF5">
    <property type="entry name" value="DUF4283 DOMAIN-CONTAINING PROTEIN"/>
    <property type="match status" value="1"/>
</dbReference>
<reference evidence="2" key="1">
    <citation type="submission" date="2022-02" db="EMBL/GenBank/DDBJ databases">
        <authorList>
            <person name="Henning P.M."/>
            <person name="McCubbin A.G."/>
            <person name="Shore J.S."/>
        </authorList>
    </citation>
    <scope>NUCLEOTIDE SEQUENCE</scope>
    <source>
        <strain evidence="2">F60SS</strain>
        <tissue evidence="2">Leaves</tissue>
    </source>
</reference>
<sequence length="297" mass="33015">MPFVDVVRSTASNTLVDRSGIESEKKKSCSSFIPKDDSFDYLQRSVFGVLKDPMPMGAVSTLFSSADHSIEKIIPVGGVSFLFMFKSVTDMHSMVNKNLAVVSQFFKSFNPWKDGDTAVNRLCWVLVRGVPPCAWSEAFFRLIMSSIGEMVDWSPQTRNKERLDVAEILILTNESASINKVLSVNFGNFRYEVGIFESHYDPLDWDWSGPNDNLVPTPVADSHTQALSQGLQPSTGGDPSTSSPPTQPHHTPTTPAHHHVDDTYEDPFKLRPLIEKHDPLAPLNLMDPHIINACLTP</sequence>
<feature type="compositionally biased region" description="Low complexity" evidence="1">
    <location>
        <begin position="233"/>
        <end position="255"/>
    </location>
</feature>
<reference evidence="2" key="2">
    <citation type="journal article" date="2023" name="Plants (Basel)">
        <title>Annotation of the Turnera subulata (Passifloraceae) Draft Genome Reveals the S-Locus Evolved after the Divergence of Turneroideae from Passifloroideae in a Stepwise Manner.</title>
        <authorList>
            <person name="Henning P.M."/>
            <person name="Roalson E.H."/>
            <person name="Mir W."/>
            <person name="McCubbin A.G."/>
            <person name="Shore J.S."/>
        </authorList>
    </citation>
    <scope>NUCLEOTIDE SEQUENCE</scope>
    <source>
        <strain evidence="2">F60SS</strain>
    </source>
</reference>
<dbReference type="Proteomes" id="UP001141552">
    <property type="component" value="Unassembled WGS sequence"/>
</dbReference>
<evidence type="ECO:0000313" key="3">
    <source>
        <dbReference type="Proteomes" id="UP001141552"/>
    </source>
</evidence>
<feature type="region of interest" description="Disordered" evidence="1">
    <location>
        <begin position="214"/>
        <end position="263"/>
    </location>
</feature>
<evidence type="ECO:0008006" key="4">
    <source>
        <dbReference type="Google" id="ProtNLM"/>
    </source>
</evidence>
<organism evidence="2 3">
    <name type="scientific">Turnera subulata</name>
    <dbReference type="NCBI Taxonomy" id="218843"/>
    <lineage>
        <taxon>Eukaryota</taxon>
        <taxon>Viridiplantae</taxon>
        <taxon>Streptophyta</taxon>
        <taxon>Embryophyta</taxon>
        <taxon>Tracheophyta</taxon>
        <taxon>Spermatophyta</taxon>
        <taxon>Magnoliopsida</taxon>
        <taxon>eudicotyledons</taxon>
        <taxon>Gunneridae</taxon>
        <taxon>Pentapetalae</taxon>
        <taxon>rosids</taxon>
        <taxon>fabids</taxon>
        <taxon>Malpighiales</taxon>
        <taxon>Passifloraceae</taxon>
        <taxon>Turnera</taxon>
    </lineage>
</organism>
<evidence type="ECO:0000256" key="1">
    <source>
        <dbReference type="SAM" id="MobiDB-lite"/>
    </source>
</evidence>
<dbReference type="EMBL" id="JAKUCV010001920">
    <property type="protein sequence ID" value="KAJ4844586.1"/>
    <property type="molecule type" value="Genomic_DNA"/>
</dbReference>
<name>A0A9Q0G7I8_9ROSI</name>
<protein>
    <recommendedName>
        <fullName evidence="4">DUF4283 domain-containing protein</fullName>
    </recommendedName>
</protein>